<sequence>MAHQVNIEYESYLRIADSVSADVHDNIWRRFISAEGVLYDYVGLNGEVMLPTPQECAELKPNALAWWSPIEDGAFFTGDYLLGLLQGFHARPNDTTRAEIRRLVAGLYHLQDVCRTPGVIARGVGADGQCHYPASSNDQCIPWILALWEYQSSEIPSEPERQDCRLRIQKHIEAIRDHGWILPGDQAGFERGSFLYFDGLEGCLSSVHLALVTKLLALLDGDDSEQLHIDCMDTPQEGGQTRRQLIAEGFTSIEWDSRLSWFSSHAQFAVRLLYRLEQNQTHKALYLQALQRMGNLAAVGVLRYQAFDTSQEYTFTPDWRCMLECWEPQASSAEAEVVAMRELALWAEASPAIKAEKGTLLHAIPAAWIVMMSQDDALIEKWLPEIIEAINHFDYDRIYYGALFFVENVVQEIRAWIGQRQVLSIS</sequence>
<name>A0ABZ0RNJ5_9BACT</name>
<dbReference type="EMBL" id="CP138858">
    <property type="protein sequence ID" value="WPJ96688.1"/>
    <property type="molecule type" value="Genomic_DNA"/>
</dbReference>
<gene>
    <name evidence="1" type="ORF">SH580_03090</name>
</gene>
<organism evidence="1 2">
    <name type="scientific">Coraliomargarita algicola</name>
    <dbReference type="NCBI Taxonomy" id="3092156"/>
    <lineage>
        <taxon>Bacteria</taxon>
        <taxon>Pseudomonadati</taxon>
        <taxon>Verrucomicrobiota</taxon>
        <taxon>Opitutia</taxon>
        <taxon>Puniceicoccales</taxon>
        <taxon>Coraliomargaritaceae</taxon>
        <taxon>Coraliomargarita</taxon>
    </lineage>
</organism>
<keyword evidence="2" id="KW-1185">Reference proteome</keyword>
<reference evidence="1 2" key="1">
    <citation type="submission" date="2023-11" db="EMBL/GenBank/DDBJ databases">
        <title>Coraliomargarita sp. nov., isolated from marine algae.</title>
        <authorList>
            <person name="Lee J.K."/>
            <person name="Baek J.H."/>
            <person name="Kim J.M."/>
            <person name="Choi D.G."/>
            <person name="Jeon C.O."/>
        </authorList>
    </citation>
    <scope>NUCLEOTIDE SEQUENCE [LARGE SCALE GENOMIC DNA]</scope>
    <source>
        <strain evidence="1 2">J2-16</strain>
    </source>
</reference>
<evidence type="ECO:0000313" key="1">
    <source>
        <dbReference type="EMBL" id="WPJ96688.1"/>
    </source>
</evidence>
<dbReference type="Proteomes" id="UP001324993">
    <property type="component" value="Chromosome"/>
</dbReference>
<protein>
    <submittedName>
        <fullName evidence="1">Uncharacterized protein</fullName>
    </submittedName>
</protein>
<accession>A0ABZ0RNJ5</accession>
<dbReference type="RefSeq" id="WP_319833545.1">
    <property type="nucleotide sequence ID" value="NZ_CP138858.1"/>
</dbReference>
<proteinExistence type="predicted"/>
<evidence type="ECO:0000313" key="2">
    <source>
        <dbReference type="Proteomes" id="UP001324993"/>
    </source>
</evidence>